<dbReference type="CDD" id="cd00009">
    <property type="entry name" value="AAA"/>
    <property type="match status" value="1"/>
</dbReference>
<dbReference type="SMART" id="SM00382">
    <property type="entry name" value="AAA"/>
    <property type="match status" value="1"/>
</dbReference>
<dbReference type="Gene3D" id="1.10.8.60">
    <property type="match status" value="1"/>
</dbReference>
<dbReference type="GO" id="GO:0000160">
    <property type="term" value="P:phosphorelay signal transduction system"/>
    <property type="evidence" value="ECO:0007669"/>
    <property type="project" value="InterPro"/>
</dbReference>
<dbReference type="GO" id="GO:0006355">
    <property type="term" value="P:regulation of DNA-templated transcription"/>
    <property type="evidence" value="ECO:0007669"/>
    <property type="project" value="InterPro"/>
</dbReference>
<gene>
    <name evidence="9" type="ORF">BLE401_17515</name>
</gene>
<evidence type="ECO:0000313" key="9">
    <source>
        <dbReference type="EMBL" id="AUI70318.1"/>
    </source>
</evidence>
<dbReference type="AlphaFoldDB" id="A0A2N9YIG6"/>
<dbReference type="GO" id="GO:0003677">
    <property type="term" value="F:DNA binding"/>
    <property type="evidence" value="ECO:0007669"/>
    <property type="project" value="UniProtKB-KW"/>
</dbReference>
<keyword evidence="4" id="KW-0238">DNA-binding</keyword>
<keyword evidence="2" id="KW-0067">ATP-binding</keyword>
<dbReference type="InterPro" id="IPR025944">
    <property type="entry name" value="Sigma_54_int_dom_CS"/>
</dbReference>
<evidence type="ECO:0000313" key="10">
    <source>
        <dbReference type="Proteomes" id="UP000234271"/>
    </source>
</evidence>
<dbReference type="Pfam" id="PF25601">
    <property type="entry name" value="AAA_lid_14"/>
    <property type="match status" value="1"/>
</dbReference>
<dbReference type="PROSITE" id="PS00688">
    <property type="entry name" value="SIGMA54_INTERACT_3"/>
    <property type="match status" value="1"/>
</dbReference>
<dbReference type="Gene3D" id="3.40.50.300">
    <property type="entry name" value="P-loop containing nucleotide triphosphate hydrolases"/>
    <property type="match status" value="1"/>
</dbReference>
<evidence type="ECO:0000256" key="2">
    <source>
        <dbReference type="ARBA" id="ARBA00022840"/>
    </source>
</evidence>
<keyword evidence="3" id="KW-0805">Transcription regulation</keyword>
<evidence type="ECO:0000259" key="7">
    <source>
        <dbReference type="PROSITE" id="PS50045"/>
    </source>
</evidence>
<dbReference type="InterPro" id="IPR011006">
    <property type="entry name" value="CheY-like_superfamily"/>
</dbReference>
<feature type="domain" description="Response regulatory" evidence="8">
    <location>
        <begin position="17"/>
        <end position="131"/>
    </location>
</feature>
<dbReference type="Pfam" id="PF00072">
    <property type="entry name" value="Response_reg"/>
    <property type="match status" value="1"/>
</dbReference>
<organism evidence="9 10">
    <name type="scientific">Beggiatoa leptomitoformis</name>
    <dbReference type="NCBI Taxonomy" id="288004"/>
    <lineage>
        <taxon>Bacteria</taxon>
        <taxon>Pseudomonadati</taxon>
        <taxon>Pseudomonadota</taxon>
        <taxon>Gammaproteobacteria</taxon>
        <taxon>Thiotrichales</taxon>
        <taxon>Thiotrichaceae</taxon>
        <taxon>Beggiatoa</taxon>
    </lineage>
</organism>
<dbReference type="PANTHER" id="PTHR32071">
    <property type="entry name" value="TRANSCRIPTIONAL REGULATORY PROTEIN"/>
    <property type="match status" value="1"/>
</dbReference>
<dbReference type="SUPFAM" id="SSF52540">
    <property type="entry name" value="P-loop containing nucleoside triphosphate hydrolases"/>
    <property type="match status" value="1"/>
</dbReference>
<evidence type="ECO:0000256" key="1">
    <source>
        <dbReference type="ARBA" id="ARBA00022741"/>
    </source>
</evidence>
<evidence type="ECO:0000256" key="6">
    <source>
        <dbReference type="PROSITE-ProRule" id="PRU00169"/>
    </source>
</evidence>
<dbReference type="InterPro" id="IPR003593">
    <property type="entry name" value="AAA+_ATPase"/>
</dbReference>
<dbReference type="SUPFAM" id="SSF52172">
    <property type="entry name" value="CheY-like"/>
    <property type="match status" value="1"/>
</dbReference>
<dbReference type="Gene3D" id="3.40.50.2300">
    <property type="match status" value="1"/>
</dbReference>
<keyword evidence="5" id="KW-0804">Transcription</keyword>
<dbReference type="InterPro" id="IPR002078">
    <property type="entry name" value="Sigma_54_int"/>
</dbReference>
<dbReference type="InterPro" id="IPR001789">
    <property type="entry name" value="Sig_transdc_resp-reg_receiver"/>
</dbReference>
<sequence>MSDNPTPLAEEEARPLRILLVDDDAFILTLMSAWLEDAGYEVATVESGEKAVLELPLFRPHLVVTDLRMDGMDGIALLKQIQDYNTILPVIMLSGSAQISDAVRATHQGVFEFLTKPVDPEDLFRCVQAALTHVGTANREEASEFAPEIIHRSAIMSNMLKQAHRVAKTRSNVFIGGATGTGKELLARAIHRASPRKDQVFLAINCGALSEQLLESELFGHEKGAFTGAVRKNLGLFQAANGGTLFLDEIGDMPANLQVKLLRTLQDGQVKSVGAVNSVTVDVRIISATHHDLEASVRRGEFREDLFYRLNVIPLYLPPLSQRREDISLLIDYFLTKQAQREAVEQVPRFSPEAMEYIIDLSWPGNVRQLQNVVEQCSVLCASPIIPLSLVKQALRDSETKFQTLTQARKEFDKNYLQRVMNMVAGDTLHAAHIAGCEPDDFKNLLREYAIDPLRYLKNQEEEKENSKRGENIHLQ</sequence>
<keyword evidence="1" id="KW-0547">Nucleotide-binding</keyword>
<dbReference type="SMART" id="SM00448">
    <property type="entry name" value="REC"/>
    <property type="match status" value="1"/>
</dbReference>
<dbReference type="FunFam" id="3.40.50.300:FF:000006">
    <property type="entry name" value="DNA-binding transcriptional regulator NtrC"/>
    <property type="match status" value="1"/>
</dbReference>
<keyword evidence="10" id="KW-1185">Reference proteome</keyword>
<proteinExistence type="predicted"/>
<dbReference type="RefSeq" id="WP_062150855.1">
    <property type="nucleotide sequence ID" value="NZ_CP012373.2"/>
</dbReference>
<evidence type="ECO:0000256" key="3">
    <source>
        <dbReference type="ARBA" id="ARBA00023015"/>
    </source>
</evidence>
<name>A0A2N9YIG6_9GAMM</name>
<evidence type="ECO:0000256" key="5">
    <source>
        <dbReference type="ARBA" id="ARBA00023163"/>
    </source>
</evidence>
<dbReference type="EMBL" id="CP018889">
    <property type="protein sequence ID" value="AUI70318.1"/>
    <property type="molecule type" value="Genomic_DNA"/>
</dbReference>
<dbReference type="STRING" id="288004.AL038_06790"/>
<dbReference type="PROSITE" id="PS00676">
    <property type="entry name" value="SIGMA54_INTERACT_2"/>
    <property type="match status" value="1"/>
</dbReference>
<feature type="domain" description="Sigma-54 factor interaction" evidence="7">
    <location>
        <begin position="149"/>
        <end position="379"/>
    </location>
</feature>
<keyword evidence="6" id="KW-0597">Phosphoprotein</keyword>
<dbReference type="PANTHER" id="PTHR32071:SF116">
    <property type="entry name" value="TRANSCRIPTIONAL REGULATORY PROTEIN GLRR"/>
    <property type="match status" value="1"/>
</dbReference>
<dbReference type="OrthoDB" id="5297379at2"/>
<dbReference type="InterPro" id="IPR027417">
    <property type="entry name" value="P-loop_NTPase"/>
</dbReference>
<dbReference type="PROSITE" id="PS50110">
    <property type="entry name" value="RESPONSE_REGULATORY"/>
    <property type="match status" value="1"/>
</dbReference>
<dbReference type="PROSITE" id="PS50045">
    <property type="entry name" value="SIGMA54_INTERACT_4"/>
    <property type="match status" value="1"/>
</dbReference>
<reference evidence="10" key="1">
    <citation type="submission" date="2016-12" db="EMBL/GenBank/DDBJ databases">
        <title>Complete Genome Sequence of Beggiatoa leptomitiformis D-401.</title>
        <authorList>
            <person name="Fomenkov A."/>
            <person name="Vincze T."/>
            <person name="Grabovich M."/>
            <person name="Anton B.P."/>
            <person name="Dubinina G."/>
            <person name="Orlova M."/>
            <person name="Belousova E."/>
            <person name="Roberts R.J."/>
        </authorList>
    </citation>
    <scope>NUCLEOTIDE SEQUENCE [LARGE SCALE GENOMIC DNA]</scope>
    <source>
        <strain evidence="10">D-401</strain>
    </source>
</reference>
<dbReference type="Pfam" id="PF00158">
    <property type="entry name" value="Sigma54_activat"/>
    <property type="match status" value="1"/>
</dbReference>
<dbReference type="InterPro" id="IPR025943">
    <property type="entry name" value="Sigma_54_int_dom_ATP-bd_2"/>
</dbReference>
<protein>
    <submittedName>
        <fullName evidence="9">Response regulator</fullName>
    </submittedName>
</protein>
<accession>A0A2N9YIG6</accession>
<dbReference type="Proteomes" id="UP000234271">
    <property type="component" value="Chromosome"/>
</dbReference>
<evidence type="ECO:0000256" key="4">
    <source>
        <dbReference type="ARBA" id="ARBA00023125"/>
    </source>
</evidence>
<dbReference type="InterPro" id="IPR058031">
    <property type="entry name" value="AAA_lid_NorR"/>
</dbReference>
<evidence type="ECO:0000259" key="8">
    <source>
        <dbReference type="PROSITE" id="PS50110"/>
    </source>
</evidence>
<dbReference type="GO" id="GO:0005524">
    <property type="term" value="F:ATP binding"/>
    <property type="evidence" value="ECO:0007669"/>
    <property type="project" value="UniProtKB-KW"/>
</dbReference>
<feature type="modified residue" description="4-aspartylphosphate" evidence="6">
    <location>
        <position position="66"/>
    </location>
</feature>
<dbReference type="KEGG" id="blep:AL038_06790"/>